<dbReference type="Gene3D" id="2.40.420.20">
    <property type="match status" value="1"/>
</dbReference>
<evidence type="ECO:0000313" key="6">
    <source>
        <dbReference type="Proteomes" id="UP000199604"/>
    </source>
</evidence>
<dbReference type="RefSeq" id="WP_091475865.1">
    <property type="nucleotide sequence ID" value="NZ_FOJT01000004.1"/>
</dbReference>
<reference evidence="6" key="1">
    <citation type="submission" date="2016-10" db="EMBL/GenBank/DDBJ databases">
        <authorList>
            <person name="Varghese N."/>
            <person name="Submissions S."/>
        </authorList>
    </citation>
    <scope>NUCLEOTIDE SEQUENCE [LARGE SCALE GENOMIC DNA]</scope>
    <source>
        <strain evidence="6">DSM 21789</strain>
    </source>
</reference>
<dbReference type="PANTHER" id="PTHR30469">
    <property type="entry name" value="MULTIDRUG RESISTANCE PROTEIN MDTA"/>
    <property type="match status" value="1"/>
</dbReference>
<dbReference type="Gene3D" id="2.40.30.170">
    <property type="match status" value="1"/>
</dbReference>
<accession>A0A1I0Y9R1</accession>
<comment type="similarity">
    <text evidence="1">Belongs to the membrane fusion protein (MFP) (TC 8.A.1) family.</text>
</comment>
<feature type="domain" description="CzcB-like barrel-sandwich hybrid" evidence="4">
    <location>
        <begin position="96"/>
        <end position="212"/>
    </location>
</feature>
<dbReference type="Gene3D" id="1.10.287.470">
    <property type="entry name" value="Helix hairpin bin"/>
    <property type="match status" value="1"/>
</dbReference>
<dbReference type="NCBIfam" id="TIGR01730">
    <property type="entry name" value="RND_mfp"/>
    <property type="match status" value="1"/>
</dbReference>
<dbReference type="Pfam" id="PF25954">
    <property type="entry name" value="Beta-barrel_RND_2"/>
    <property type="match status" value="1"/>
</dbReference>
<dbReference type="Gene3D" id="2.40.50.100">
    <property type="match status" value="1"/>
</dbReference>
<feature type="domain" description="CusB-like beta-barrel" evidence="3">
    <location>
        <begin position="228"/>
        <end position="298"/>
    </location>
</feature>
<name>A0A1I0Y9R1_9FLAO</name>
<dbReference type="GO" id="GO:1990281">
    <property type="term" value="C:efflux pump complex"/>
    <property type="evidence" value="ECO:0007669"/>
    <property type="project" value="TreeGrafter"/>
</dbReference>
<dbReference type="InterPro" id="IPR058647">
    <property type="entry name" value="BSH_CzcB-like"/>
</dbReference>
<dbReference type="OrthoDB" id="9806939at2"/>
<organism evidence="5 6">
    <name type="scientific">Flavobacterium swingsii</name>
    <dbReference type="NCBI Taxonomy" id="498292"/>
    <lineage>
        <taxon>Bacteria</taxon>
        <taxon>Pseudomonadati</taxon>
        <taxon>Bacteroidota</taxon>
        <taxon>Flavobacteriia</taxon>
        <taxon>Flavobacteriales</taxon>
        <taxon>Flavobacteriaceae</taxon>
        <taxon>Flavobacterium</taxon>
    </lineage>
</organism>
<dbReference type="EMBL" id="FOJT01000004">
    <property type="protein sequence ID" value="SFB09932.1"/>
    <property type="molecule type" value="Genomic_DNA"/>
</dbReference>
<keyword evidence="6" id="KW-1185">Reference proteome</keyword>
<dbReference type="Pfam" id="PF25973">
    <property type="entry name" value="BSH_CzcB"/>
    <property type="match status" value="1"/>
</dbReference>
<dbReference type="InterPro" id="IPR006143">
    <property type="entry name" value="RND_pump_MFP"/>
</dbReference>
<dbReference type="STRING" id="498292.SAMN05660845_1594"/>
<evidence type="ECO:0000256" key="1">
    <source>
        <dbReference type="ARBA" id="ARBA00009477"/>
    </source>
</evidence>
<dbReference type="AlphaFoldDB" id="A0A1I0Y9R1"/>
<dbReference type="Pfam" id="PF25893">
    <property type="entry name" value="HH_CzcB"/>
    <property type="match status" value="1"/>
</dbReference>
<dbReference type="InterPro" id="IPR058792">
    <property type="entry name" value="Beta-barrel_RND_2"/>
</dbReference>
<evidence type="ECO:0000259" key="3">
    <source>
        <dbReference type="Pfam" id="PF25954"/>
    </source>
</evidence>
<sequence>MKKIILIFTVTTMLFSCGGNENTATTDALIETKNVANIKAKRDLLQAEISKIDAALATLDVKTAQEALVSVLTVKDTVFNHYLEVQGNVNTKENILVQPEMPGTLVSLNVIAGQRVAKGQVLGRTDDGGMSQQLASIENQYALAKTTFERQKNLWDQKIGSEIQFLQAQTQMVGLQKSVLQMKAQLSKTLIKAPFTGVIDAVFVERGQVVAPSPQGLMRIVNLSNMYVSTEVPETYIGKLKVGSLVNVSLTSLGKTYQGRVRQVGNNINPANRSFGIEVSVPNPGNLLRPNQVAKLQIIDYTKKNAIVVPTNTIQSNGDGTKFVYIANNVNGKTGVAKKVVVKTGQSSENVTEILSGIKTTDVIVTEGINTISDGTKLNF</sequence>
<dbReference type="PROSITE" id="PS51257">
    <property type="entry name" value="PROKAR_LIPOPROTEIN"/>
    <property type="match status" value="1"/>
</dbReference>
<dbReference type="GO" id="GO:0015562">
    <property type="term" value="F:efflux transmembrane transporter activity"/>
    <property type="evidence" value="ECO:0007669"/>
    <property type="project" value="TreeGrafter"/>
</dbReference>
<dbReference type="InterPro" id="IPR058648">
    <property type="entry name" value="HH_CzcB-like"/>
</dbReference>
<proteinExistence type="inferred from homology"/>
<evidence type="ECO:0000259" key="4">
    <source>
        <dbReference type="Pfam" id="PF25973"/>
    </source>
</evidence>
<evidence type="ECO:0000313" key="5">
    <source>
        <dbReference type="EMBL" id="SFB09932.1"/>
    </source>
</evidence>
<dbReference type="SUPFAM" id="SSF111369">
    <property type="entry name" value="HlyD-like secretion proteins"/>
    <property type="match status" value="1"/>
</dbReference>
<evidence type="ECO:0000259" key="2">
    <source>
        <dbReference type="Pfam" id="PF25893"/>
    </source>
</evidence>
<dbReference type="Proteomes" id="UP000199604">
    <property type="component" value="Unassembled WGS sequence"/>
</dbReference>
<feature type="domain" description="CzcB-like alpha-helical hairpin" evidence="2">
    <location>
        <begin position="131"/>
        <end position="187"/>
    </location>
</feature>
<protein>
    <submittedName>
        <fullName evidence="5">RND family efflux transporter, MFP subunit</fullName>
    </submittedName>
</protein>
<gene>
    <name evidence="5" type="ORF">SAMN05660845_1594</name>
</gene>